<sequence>MEGLQNKPMEVTLYQDQIKSDLYQAEKEEAMAINYQTVELRNIFCVNMQKAKCYVVSGTWLADMKIGTRKAVKSIDHLMLVFMQSGIRYRFNARLAKMARL</sequence>
<protein>
    <submittedName>
        <fullName evidence="1">Uncharacterized protein</fullName>
    </submittedName>
</protein>
<gene>
    <name evidence="1" type="ORF">CEXT_529561</name>
</gene>
<dbReference type="EMBL" id="BPLR01003343">
    <property type="protein sequence ID" value="GIX83551.1"/>
    <property type="molecule type" value="Genomic_DNA"/>
</dbReference>
<evidence type="ECO:0000313" key="1">
    <source>
        <dbReference type="EMBL" id="GIX83551.1"/>
    </source>
</evidence>
<comment type="caution">
    <text evidence="1">The sequence shown here is derived from an EMBL/GenBank/DDBJ whole genome shotgun (WGS) entry which is preliminary data.</text>
</comment>
<name>A0AAV4NFP7_CAEEX</name>
<evidence type="ECO:0000313" key="2">
    <source>
        <dbReference type="Proteomes" id="UP001054945"/>
    </source>
</evidence>
<organism evidence="1 2">
    <name type="scientific">Caerostris extrusa</name>
    <name type="common">Bark spider</name>
    <name type="synonym">Caerostris bankana</name>
    <dbReference type="NCBI Taxonomy" id="172846"/>
    <lineage>
        <taxon>Eukaryota</taxon>
        <taxon>Metazoa</taxon>
        <taxon>Ecdysozoa</taxon>
        <taxon>Arthropoda</taxon>
        <taxon>Chelicerata</taxon>
        <taxon>Arachnida</taxon>
        <taxon>Araneae</taxon>
        <taxon>Araneomorphae</taxon>
        <taxon>Entelegynae</taxon>
        <taxon>Araneoidea</taxon>
        <taxon>Araneidae</taxon>
        <taxon>Caerostris</taxon>
    </lineage>
</organism>
<dbReference type="Proteomes" id="UP001054945">
    <property type="component" value="Unassembled WGS sequence"/>
</dbReference>
<dbReference type="AlphaFoldDB" id="A0AAV4NFP7"/>
<reference evidence="1 2" key="1">
    <citation type="submission" date="2021-06" db="EMBL/GenBank/DDBJ databases">
        <title>Caerostris extrusa draft genome.</title>
        <authorList>
            <person name="Kono N."/>
            <person name="Arakawa K."/>
        </authorList>
    </citation>
    <scope>NUCLEOTIDE SEQUENCE [LARGE SCALE GENOMIC DNA]</scope>
</reference>
<accession>A0AAV4NFP7</accession>
<keyword evidence="2" id="KW-1185">Reference proteome</keyword>
<proteinExistence type="predicted"/>